<dbReference type="PRINTS" id="PR00116">
    <property type="entry name" value="ARGINASE"/>
</dbReference>
<evidence type="ECO:0000256" key="1">
    <source>
        <dbReference type="ARBA" id="ARBA00022723"/>
    </source>
</evidence>
<dbReference type="AlphaFoldDB" id="A0A315ZPQ8"/>
<sequence>MITPAFDADLLLVVPLWQGGGHPGVADGATALADLVDPSGDHMLVDAPARPAQAPDPTNTAVSEPDAHGAVVALHAVSEHLHLTAAALREKNPQRLLLLGGDCSTDIPAVSHLHRQHPDLHVAWVDAHADLNTPQTSPSGRAHGMPLRTLLGEGHPDLLPGSPTDATSNHAPHPQLHPSRCLLVGTHDLDDAEADYIRDHDLQLLSPQRLRELNDLQQRVERWLPGGAPLHIHLDLDVLDPQAFPAVACPTPNGLSVAELIDVLTVLRQRGDLVGVTITEHVPALPHSAEVLPAVLDALGITHR</sequence>
<dbReference type="SUPFAM" id="SSF52768">
    <property type="entry name" value="Arginase/deacetylase"/>
    <property type="match status" value="1"/>
</dbReference>
<name>A0A315ZPQ8_9ACTN</name>
<reference evidence="6 7" key="1">
    <citation type="submission" date="2018-03" db="EMBL/GenBank/DDBJ databases">
        <title>Genomic Encyclopedia of Archaeal and Bacterial Type Strains, Phase II (KMG-II): from individual species to whole genera.</title>
        <authorList>
            <person name="Goeker M."/>
        </authorList>
    </citation>
    <scope>NUCLEOTIDE SEQUENCE [LARGE SCALE GENOMIC DNA]</scope>
    <source>
        <strain evidence="6 7">DSM 44889</strain>
    </source>
</reference>
<dbReference type="RefSeq" id="WP_109776349.1">
    <property type="nucleotide sequence ID" value="NZ_QGDQ01000036.1"/>
</dbReference>
<dbReference type="Pfam" id="PF00491">
    <property type="entry name" value="Arginase"/>
    <property type="match status" value="1"/>
</dbReference>
<feature type="region of interest" description="Disordered" evidence="5">
    <location>
        <begin position="153"/>
        <end position="173"/>
    </location>
</feature>
<dbReference type="GO" id="GO:0005829">
    <property type="term" value="C:cytosol"/>
    <property type="evidence" value="ECO:0007669"/>
    <property type="project" value="TreeGrafter"/>
</dbReference>
<keyword evidence="7" id="KW-1185">Reference proteome</keyword>
<dbReference type="EMBL" id="QGDQ01000036">
    <property type="protein sequence ID" value="PWJ47615.1"/>
    <property type="molecule type" value="Genomic_DNA"/>
</dbReference>
<dbReference type="Proteomes" id="UP000245469">
    <property type="component" value="Unassembled WGS sequence"/>
</dbReference>
<dbReference type="PROSITE" id="PS51409">
    <property type="entry name" value="ARGINASE_2"/>
    <property type="match status" value="1"/>
</dbReference>
<keyword evidence="2" id="KW-0378">Hydrolase</keyword>
<comment type="caution">
    <text evidence="6">The sequence shown here is derived from an EMBL/GenBank/DDBJ whole genome shotgun (WGS) entry which is preliminary data.</text>
</comment>
<dbReference type="GO" id="GO:0004053">
    <property type="term" value="F:arginase activity"/>
    <property type="evidence" value="ECO:0007669"/>
    <property type="project" value="TreeGrafter"/>
</dbReference>
<dbReference type="GO" id="GO:0030145">
    <property type="term" value="F:manganese ion binding"/>
    <property type="evidence" value="ECO:0007669"/>
    <property type="project" value="TreeGrafter"/>
</dbReference>
<dbReference type="PANTHER" id="PTHR43782:SF3">
    <property type="entry name" value="ARGINASE"/>
    <property type="match status" value="1"/>
</dbReference>
<protein>
    <submittedName>
        <fullName evidence="6">Arginase</fullName>
    </submittedName>
</protein>
<dbReference type="InterPro" id="IPR006035">
    <property type="entry name" value="Ureohydrolase"/>
</dbReference>
<proteinExistence type="inferred from homology"/>
<accession>A0A315ZPQ8</accession>
<dbReference type="Gene3D" id="3.40.800.10">
    <property type="entry name" value="Ureohydrolase domain"/>
    <property type="match status" value="1"/>
</dbReference>
<keyword evidence="1" id="KW-0479">Metal-binding</keyword>
<dbReference type="InterPro" id="IPR023696">
    <property type="entry name" value="Ureohydrolase_dom_sf"/>
</dbReference>
<organism evidence="6 7">
    <name type="scientific">Quadrisphaera granulorum</name>
    <dbReference type="NCBI Taxonomy" id="317664"/>
    <lineage>
        <taxon>Bacteria</taxon>
        <taxon>Bacillati</taxon>
        <taxon>Actinomycetota</taxon>
        <taxon>Actinomycetes</taxon>
        <taxon>Kineosporiales</taxon>
        <taxon>Kineosporiaceae</taxon>
        <taxon>Quadrisphaera</taxon>
    </lineage>
</organism>
<evidence type="ECO:0000256" key="5">
    <source>
        <dbReference type="SAM" id="MobiDB-lite"/>
    </source>
</evidence>
<evidence type="ECO:0000313" key="6">
    <source>
        <dbReference type="EMBL" id="PWJ47615.1"/>
    </source>
</evidence>
<dbReference type="OrthoDB" id="7331788at2"/>
<evidence type="ECO:0000313" key="7">
    <source>
        <dbReference type="Proteomes" id="UP000245469"/>
    </source>
</evidence>
<evidence type="ECO:0000256" key="3">
    <source>
        <dbReference type="ARBA" id="ARBA00023211"/>
    </source>
</evidence>
<comment type="similarity">
    <text evidence="4">Belongs to the arginase family.</text>
</comment>
<keyword evidence="3" id="KW-0464">Manganese</keyword>
<dbReference type="PANTHER" id="PTHR43782">
    <property type="entry name" value="ARGINASE"/>
    <property type="match status" value="1"/>
</dbReference>
<gene>
    <name evidence="6" type="ORF">BXY45_13647</name>
</gene>
<evidence type="ECO:0000256" key="4">
    <source>
        <dbReference type="PROSITE-ProRule" id="PRU00742"/>
    </source>
</evidence>
<dbReference type="CDD" id="cd09999">
    <property type="entry name" value="Arginase-like_1"/>
    <property type="match status" value="1"/>
</dbReference>
<evidence type="ECO:0000256" key="2">
    <source>
        <dbReference type="ARBA" id="ARBA00022801"/>
    </source>
</evidence>